<dbReference type="OrthoDB" id="10405412at2759"/>
<sequence>MGNQEQGRLTFSKRLTPIKVEKRIILFFYTVVAKFFEFEEGHQFFIDVTDSLRKEWIFVGTFHANNICCSLLNIFQVKIAPKAMDLGKILKL</sequence>
<accession>A0A7J9MMC2</accession>
<keyword evidence="2" id="KW-1185">Reference proteome</keyword>
<proteinExistence type="predicted"/>
<name>A0A7J9MMC2_GOSSC</name>
<organism evidence="1 2">
    <name type="scientific">Gossypium schwendimanii</name>
    <name type="common">Cotton</name>
    <dbReference type="NCBI Taxonomy" id="34291"/>
    <lineage>
        <taxon>Eukaryota</taxon>
        <taxon>Viridiplantae</taxon>
        <taxon>Streptophyta</taxon>
        <taxon>Embryophyta</taxon>
        <taxon>Tracheophyta</taxon>
        <taxon>Spermatophyta</taxon>
        <taxon>Magnoliopsida</taxon>
        <taxon>eudicotyledons</taxon>
        <taxon>Gunneridae</taxon>
        <taxon>Pentapetalae</taxon>
        <taxon>rosids</taxon>
        <taxon>malvids</taxon>
        <taxon>Malvales</taxon>
        <taxon>Malvaceae</taxon>
        <taxon>Malvoideae</taxon>
        <taxon>Gossypium</taxon>
    </lineage>
</organism>
<evidence type="ECO:0000313" key="2">
    <source>
        <dbReference type="Proteomes" id="UP000593576"/>
    </source>
</evidence>
<protein>
    <submittedName>
        <fullName evidence="1">Uncharacterized protein</fullName>
    </submittedName>
</protein>
<dbReference type="EMBL" id="JABFAF010000011">
    <property type="protein sequence ID" value="MBA0871539.1"/>
    <property type="molecule type" value="Genomic_DNA"/>
</dbReference>
<dbReference type="AlphaFoldDB" id="A0A7J9MMC2"/>
<evidence type="ECO:0000313" key="1">
    <source>
        <dbReference type="EMBL" id="MBA0871539.1"/>
    </source>
</evidence>
<reference evidence="1 2" key="1">
    <citation type="journal article" date="2019" name="Genome Biol. Evol.">
        <title>Insights into the evolution of the New World diploid cottons (Gossypium, subgenus Houzingenia) based on genome sequencing.</title>
        <authorList>
            <person name="Grover C.E."/>
            <person name="Arick M.A. 2nd"/>
            <person name="Thrash A."/>
            <person name="Conover J.L."/>
            <person name="Sanders W.S."/>
            <person name="Peterson D.G."/>
            <person name="Frelichowski J.E."/>
            <person name="Scheffler J.A."/>
            <person name="Scheffler B.E."/>
            <person name="Wendel J.F."/>
        </authorList>
    </citation>
    <scope>NUCLEOTIDE SEQUENCE [LARGE SCALE GENOMIC DNA]</scope>
    <source>
        <strain evidence="1">1</strain>
        <tissue evidence="1">Leaf</tissue>
    </source>
</reference>
<gene>
    <name evidence="1" type="ORF">Goshw_027237</name>
</gene>
<comment type="caution">
    <text evidence="1">The sequence shown here is derived from an EMBL/GenBank/DDBJ whole genome shotgun (WGS) entry which is preliminary data.</text>
</comment>
<dbReference type="Proteomes" id="UP000593576">
    <property type="component" value="Unassembled WGS sequence"/>
</dbReference>